<feature type="domain" description="MI" evidence="5">
    <location>
        <begin position="515"/>
        <end position="633"/>
    </location>
</feature>
<feature type="compositionally biased region" description="Basic and acidic residues" evidence="4">
    <location>
        <begin position="55"/>
        <end position="69"/>
    </location>
</feature>
<dbReference type="InterPro" id="IPR016024">
    <property type="entry name" value="ARM-type_fold"/>
</dbReference>
<dbReference type="SMART" id="SM00543">
    <property type="entry name" value="MIF4G"/>
    <property type="match status" value="1"/>
</dbReference>
<dbReference type="GO" id="GO:0003723">
    <property type="term" value="F:RNA binding"/>
    <property type="evidence" value="ECO:0007669"/>
    <property type="project" value="InterPro"/>
</dbReference>
<keyword evidence="3" id="KW-0539">Nucleus</keyword>
<protein>
    <recommendedName>
        <fullName evidence="5">MI domain-containing protein</fullName>
    </recommendedName>
</protein>
<feature type="region of interest" description="Disordered" evidence="4">
    <location>
        <begin position="459"/>
        <end position="489"/>
    </location>
</feature>
<feature type="compositionally biased region" description="Low complexity" evidence="4">
    <location>
        <begin position="142"/>
        <end position="161"/>
    </location>
</feature>
<dbReference type="Gene3D" id="1.25.40.180">
    <property type="match status" value="1"/>
</dbReference>
<evidence type="ECO:0000313" key="6">
    <source>
        <dbReference type="EMBL" id="EKF37911.1"/>
    </source>
</evidence>
<dbReference type="GO" id="GO:0005730">
    <property type="term" value="C:nucleolus"/>
    <property type="evidence" value="ECO:0007669"/>
    <property type="project" value="UniProtKB-SubCell"/>
</dbReference>
<evidence type="ECO:0000256" key="2">
    <source>
        <dbReference type="ARBA" id="ARBA00006856"/>
    </source>
</evidence>
<dbReference type="SMART" id="SM00544">
    <property type="entry name" value="MA3"/>
    <property type="match status" value="1"/>
</dbReference>
<dbReference type="GO" id="GO:0042274">
    <property type="term" value="P:ribosomal small subunit biogenesis"/>
    <property type="evidence" value="ECO:0007669"/>
    <property type="project" value="TreeGrafter"/>
</dbReference>
<evidence type="ECO:0000256" key="1">
    <source>
        <dbReference type="ARBA" id="ARBA00004604"/>
    </source>
</evidence>
<dbReference type="AlphaFoldDB" id="K2NSD9"/>
<evidence type="ECO:0000313" key="7">
    <source>
        <dbReference type="Proteomes" id="UP000007350"/>
    </source>
</evidence>
<evidence type="ECO:0000259" key="5">
    <source>
        <dbReference type="PROSITE" id="PS51366"/>
    </source>
</evidence>
<dbReference type="InterPro" id="IPR050781">
    <property type="entry name" value="CWC22_splicing_factor"/>
</dbReference>
<feature type="compositionally biased region" description="Acidic residues" evidence="4">
    <location>
        <begin position="478"/>
        <end position="489"/>
    </location>
</feature>
<dbReference type="InterPro" id="IPR003891">
    <property type="entry name" value="Initiation_fac_eIF4g_MI"/>
</dbReference>
<keyword evidence="7" id="KW-1185">Reference proteome</keyword>
<name>K2NSD9_TRYCR</name>
<comment type="subcellular location">
    <subcellularLocation>
        <location evidence="1">Nucleus</location>
        <location evidence="1">Nucleolus</location>
    </subcellularLocation>
</comment>
<dbReference type="OrthoDB" id="10260961at2759"/>
<dbReference type="Proteomes" id="UP000007350">
    <property type="component" value="Unassembled WGS sequence"/>
</dbReference>
<comment type="caution">
    <text evidence="6">The sequence shown here is derived from an EMBL/GenBank/DDBJ whole genome shotgun (WGS) entry which is preliminary data.</text>
</comment>
<dbReference type="InterPro" id="IPR003890">
    <property type="entry name" value="MIF4G-like_typ-3"/>
</dbReference>
<dbReference type="EMBL" id="AHKC01008127">
    <property type="protein sequence ID" value="EKF37911.1"/>
    <property type="molecule type" value="Genomic_DNA"/>
</dbReference>
<dbReference type="PANTHER" id="PTHR18034">
    <property type="entry name" value="CELL CYCLE CONTROL PROTEIN CWF22-RELATED"/>
    <property type="match status" value="1"/>
</dbReference>
<sequence>MQASSRRRGRDEGNDEEFDKQRDRKQRRRSDREARKQARILAHEKWVEQRRMMREQMHKAREMKRSLRKETHRKRLATSDASVLPPRRATKVAKSMKTVSGHGKTLVDTSDAGDTHSSLRALASQEEPSPPHEEEQSPMAPTNATTTTTTTTASATETNSAKYIPPTLRGKTTREKNATLDELTRRIINKLTVRNVVDLTRETSELFGGAVKGATRASVLRSLSQHINCMCMLDTGPLTPILSLPFAGLIRGLQLLHGNVVGSELIESLCFALQEHLNKYNETSASNGAMVLAHLYVLNAVDSLLISSFIRSALQMKGHQGVCAAACTLTLLRACGEKLLKEAPGQMEQALTEAKSYKFQQESNVRYSTLLSYIADILTGHTRNAKRTVDEEEVPVEALLHDMATLLPAGGKPSNKRVLYRIMSTTSVLTGVTWARMMRTDKPPRWFVLGAWDDVDGNENSNVLPKTNAEAIPSADSGSEDTDDEEEDEVEIKAERIRQLRQQEKAISGQRFNTENKREVFQALTNASDDLEAFTLLIHRDPSFSRLHDTFAVLLQCAYQEKVYNPYYAQVIQRFCSAKESCKNTLQFALWDMFKLVRVESVDVTGYLNLSCLLAHLIEKGVFTLAVLRGLDLDCTNRTIGLFTRILLLRLIFQLPPARLAEVFFGGDGFRAHDVKIDTSVLRSNLSKVVDRYFVDEREAGKWIPHFYDVVARGTFFDVHRRDGPEGVGGDEGVMDDETRLQLFMKRIQVVFKALRGGIS</sequence>
<feature type="region of interest" description="Disordered" evidence="4">
    <location>
        <begin position="55"/>
        <end position="169"/>
    </location>
</feature>
<dbReference type="SUPFAM" id="SSF48371">
    <property type="entry name" value="ARM repeat"/>
    <property type="match status" value="1"/>
</dbReference>
<proteinExistence type="inferred from homology"/>
<gene>
    <name evidence="6" type="ORF">MOQ_001882</name>
</gene>
<organism evidence="6 7">
    <name type="scientific">Trypanosoma cruzi marinkellei</name>
    <dbReference type="NCBI Taxonomy" id="85056"/>
    <lineage>
        <taxon>Eukaryota</taxon>
        <taxon>Discoba</taxon>
        <taxon>Euglenozoa</taxon>
        <taxon>Kinetoplastea</taxon>
        <taxon>Metakinetoplastina</taxon>
        <taxon>Trypanosomatida</taxon>
        <taxon>Trypanosomatidae</taxon>
        <taxon>Trypanosoma</taxon>
        <taxon>Schizotrypanum</taxon>
    </lineage>
</organism>
<accession>K2NSD9</accession>
<evidence type="ECO:0000256" key="4">
    <source>
        <dbReference type="SAM" id="MobiDB-lite"/>
    </source>
</evidence>
<dbReference type="PROSITE" id="PS51366">
    <property type="entry name" value="MI"/>
    <property type="match status" value="1"/>
</dbReference>
<reference evidence="6 7" key="1">
    <citation type="journal article" date="2012" name="BMC Genomics">
        <title>Comparative genomic analysis of human infective Trypanosoma cruzi lineages with the bat-restricted subspecies T. cruzi marinkellei.</title>
        <authorList>
            <person name="Franzen O."/>
            <person name="Talavera-Lopez C."/>
            <person name="Ochaya S."/>
            <person name="Butler C.E."/>
            <person name="Messenger L.A."/>
            <person name="Lewis M.D."/>
            <person name="Llewellyn M.S."/>
            <person name="Marinkelle C.J."/>
            <person name="Tyler K.M."/>
            <person name="Miles M.A."/>
            <person name="Andersson B."/>
        </authorList>
    </citation>
    <scope>NUCLEOTIDE SEQUENCE [LARGE SCALE GENOMIC DNA]</scope>
    <source>
        <strain evidence="6 7">B7</strain>
    </source>
</reference>
<dbReference type="Pfam" id="PF02847">
    <property type="entry name" value="MA3"/>
    <property type="match status" value="1"/>
</dbReference>
<comment type="similarity">
    <text evidence="2">Belongs to the CWC22 family.</text>
</comment>
<feature type="region of interest" description="Disordered" evidence="4">
    <location>
        <begin position="1"/>
        <end position="36"/>
    </location>
</feature>
<evidence type="ECO:0000256" key="3">
    <source>
        <dbReference type="ARBA" id="ARBA00023242"/>
    </source>
</evidence>
<dbReference type="PANTHER" id="PTHR18034:SF4">
    <property type="entry name" value="NUCLEOLAR MIF4G DOMAIN-CONTAINING PROTEIN 1"/>
    <property type="match status" value="1"/>
</dbReference>